<dbReference type="SUPFAM" id="SSF158446">
    <property type="entry name" value="IVS-encoded protein-like"/>
    <property type="match status" value="1"/>
</dbReference>
<comment type="caution">
    <text evidence="2">The sequence shown here is derived from an EMBL/GenBank/DDBJ whole genome shotgun (WGS) entry which is preliminary data.</text>
</comment>
<protein>
    <recommendedName>
        <fullName evidence="1">bAvd-like domain-containing protein</fullName>
    </recommendedName>
</protein>
<dbReference type="Proteomes" id="UP000231436">
    <property type="component" value="Unassembled WGS sequence"/>
</dbReference>
<evidence type="ECO:0000313" key="3">
    <source>
        <dbReference type="Proteomes" id="UP000231436"/>
    </source>
</evidence>
<evidence type="ECO:0000313" key="2">
    <source>
        <dbReference type="EMBL" id="PJE76776.1"/>
    </source>
</evidence>
<dbReference type="Gene3D" id="1.20.1440.60">
    <property type="entry name" value="23S rRNA-intervening sequence"/>
    <property type="match status" value="1"/>
</dbReference>
<accession>A0A2M8LH89</accession>
<gene>
    <name evidence="2" type="ORF">COV05_02725</name>
</gene>
<name>A0A2M8LH89_9BACT</name>
<feature type="domain" description="bAvd-like" evidence="1">
    <location>
        <begin position="5"/>
        <end position="105"/>
    </location>
</feature>
<evidence type="ECO:0000259" key="1">
    <source>
        <dbReference type="Pfam" id="PF22296"/>
    </source>
</evidence>
<dbReference type="InterPro" id="IPR055360">
    <property type="entry name" value="bAvd"/>
</dbReference>
<reference evidence="3" key="1">
    <citation type="submission" date="2017-09" db="EMBL/GenBank/DDBJ databases">
        <title>Depth-based differentiation of microbial function through sediment-hosted aquifers and enrichment of novel symbionts in the deep terrestrial subsurface.</title>
        <authorList>
            <person name="Probst A.J."/>
            <person name="Ladd B."/>
            <person name="Jarett J.K."/>
            <person name="Geller-Mcgrath D.E."/>
            <person name="Sieber C.M.K."/>
            <person name="Emerson J.B."/>
            <person name="Anantharaman K."/>
            <person name="Thomas B.C."/>
            <person name="Malmstrom R."/>
            <person name="Stieglmeier M."/>
            <person name="Klingl A."/>
            <person name="Woyke T."/>
            <person name="Ryan C.M."/>
            <person name="Banfield J.F."/>
        </authorList>
    </citation>
    <scope>NUCLEOTIDE SEQUENCE [LARGE SCALE GENOMIC DNA]</scope>
</reference>
<dbReference type="EMBL" id="PFEU01000012">
    <property type="protein sequence ID" value="PJE76776.1"/>
    <property type="molecule type" value="Genomic_DNA"/>
</dbReference>
<dbReference type="AlphaFoldDB" id="A0A2M8LH89"/>
<proteinExistence type="predicted"/>
<feature type="non-terminal residue" evidence="2">
    <location>
        <position position="1"/>
    </location>
</feature>
<dbReference type="CDD" id="cd16376">
    <property type="entry name" value="Avd_like"/>
    <property type="match status" value="1"/>
</dbReference>
<dbReference type="InterPro" id="IPR036583">
    <property type="entry name" value="23S_rRNA_IVS_sf"/>
</dbReference>
<dbReference type="Pfam" id="PF22296">
    <property type="entry name" value="bAvd"/>
    <property type="match status" value="1"/>
</dbReference>
<sequence>LPVLQKLKQAYLVWFEYYPSIPKIHRHTLASRIDAILIEVIEMTSTAGFTPKADKLPYVRVAIRKLDAVKILLLVLWETKSLDNKKYIALSEKLSEVGKMLGAWHGSLIPKQNSPNNASGEK</sequence>
<organism evidence="2 3">
    <name type="scientific">Candidatus Uhrbacteria bacterium CG10_big_fil_rev_8_21_14_0_10_48_16</name>
    <dbReference type="NCBI Taxonomy" id="1975038"/>
    <lineage>
        <taxon>Bacteria</taxon>
        <taxon>Candidatus Uhriibacteriota</taxon>
    </lineage>
</organism>